<evidence type="ECO:0000256" key="2">
    <source>
        <dbReference type="ARBA" id="ARBA00022692"/>
    </source>
</evidence>
<evidence type="ECO:0000256" key="3">
    <source>
        <dbReference type="ARBA" id="ARBA00022989"/>
    </source>
</evidence>
<keyword evidence="2 6" id="KW-0812">Transmembrane</keyword>
<feature type="compositionally biased region" description="Low complexity" evidence="5">
    <location>
        <begin position="516"/>
        <end position="526"/>
    </location>
</feature>
<feature type="domain" description="G-protein coupled receptors family 1 profile" evidence="8">
    <location>
        <begin position="78"/>
        <end position="334"/>
    </location>
</feature>
<proteinExistence type="predicted"/>
<evidence type="ECO:0000259" key="8">
    <source>
        <dbReference type="PROSITE" id="PS50262"/>
    </source>
</evidence>
<evidence type="ECO:0000256" key="1">
    <source>
        <dbReference type="ARBA" id="ARBA00004141"/>
    </source>
</evidence>
<evidence type="ECO:0000256" key="5">
    <source>
        <dbReference type="SAM" id="MobiDB-lite"/>
    </source>
</evidence>
<dbReference type="PANTHER" id="PTHR23112:SF0">
    <property type="entry name" value="TRANSMEMBRANE PROTEIN 116"/>
    <property type="match status" value="1"/>
</dbReference>
<dbReference type="GO" id="GO:0007189">
    <property type="term" value="P:adenylate cyclase-activating G protein-coupled receptor signaling pathway"/>
    <property type="evidence" value="ECO:0007669"/>
    <property type="project" value="TreeGrafter"/>
</dbReference>
<feature type="compositionally biased region" description="Polar residues" evidence="5">
    <location>
        <begin position="491"/>
        <end position="508"/>
    </location>
</feature>
<evidence type="ECO:0000256" key="6">
    <source>
        <dbReference type="SAM" id="Phobius"/>
    </source>
</evidence>
<keyword evidence="7" id="KW-0732">Signal</keyword>
<dbReference type="EMBL" id="HBIO01031712">
    <property type="protein sequence ID" value="CAE0479458.1"/>
    <property type="molecule type" value="Transcribed_RNA"/>
</dbReference>
<accession>A0A7S3QJH0</accession>
<dbReference type="Gene3D" id="1.20.1070.10">
    <property type="entry name" value="Rhodopsin 7-helix transmembrane proteins"/>
    <property type="match status" value="1"/>
</dbReference>
<feature type="transmembrane region" description="Helical" evidence="6">
    <location>
        <begin position="184"/>
        <end position="208"/>
    </location>
</feature>
<feature type="signal peptide" evidence="7">
    <location>
        <begin position="1"/>
        <end position="25"/>
    </location>
</feature>
<dbReference type="InterPro" id="IPR017452">
    <property type="entry name" value="GPCR_Rhodpsn_7TM"/>
</dbReference>
<keyword evidence="3 6" id="KW-1133">Transmembrane helix</keyword>
<feature type="transmembrane region" description="Helical" evidence="6">
    <location>
        <begin position="62"/>
        <end position="88"/>
    </location>
</feature>
<comment type="subcellular location">
    <subcellularLocation>
        <location evidence="1">Membrane</location>
        <topology evidence="1">Multi-pass membrane protein</topology>
    </subcellularLocation>
</comment>
<feature type="transmembrane region" description="Helical" evidence="6">
    <location>
        <begin position="143"/>
        <end position="163"/>
    </location>
</feature>
<protein>
    <recommendedName>
        <fullName evidence="8">G-protein coupled receptors family 1 profile domain-containing protein</fullName>
    </recommendedName>
</protein>
<feature type="chain" id="PRO_5031024909" description="G-protein coupled receptors family 1 profile domain-containing protein" evidence="7">
    <location>
        <begin position="26"/>
        <end position="545"/>
    </location>
</feature>
<evidence type="ECO:0000256" key="4">
    <source>
        <dbReference type="ARBA" id="ARBA00023136"/>
    </source>
</evidence>
<dbReference type="GO" id="GO:0004930">
    <property type="term" value="F:G protein-coupled receptor activity"/>
    <property type="evidence" value="ECO:0007669"/>
    <property type="project" value="TreeGrafter"/>
</dbReference>
<feature type="region of interest" description="Disordered" evidence="5">
    <location>
        <begin position="473"/>
        <end position="545"/>
    </location>
</feature>
<dbReference type="AlphaFoldDB" id="A0A7S3QJH0"/>
<evidence type="ECO:0000313" key="9">
    <source>
        <dbReference type="EMBL" id="CAE0479458.1"/>
    </source>
</evidence>
<name>A0A7S3QJH0_9STRA</name>
<dbReference type="SUPFAM" id="SSF81321">
    <property type="entry name" value="Family A G protein-coupled receptor-like"/>
    <property type="match status" value="1"/>
</dbReference>
<feature type="transmembrane region" description="Helical" evidence="6">
    <location>
        <begin position="100"/>
        <end position="123"/>
    </location>
</feature>
<dbReference type="CDD" id="cd00637">
    <property type="entry name" value="7tm_classA_rhodopsin-like"/>
    <property type="match status" value="1"/>
</dbReference>
<dbReference type="GO" id="GO:0005886">
    <property type="term" value="C:plasma membrane"/>
    <property type="evidence" value="ECO:0007669"/>
    <property type="project" value="TreeGrafter"/>
</dbReference>
<evidence type="ECO:0000256" key="7">
    <source>
        <dbReference type="SAM" id="SignalP"/>
    </source>
</evidence>
<dbReference type="PROSITE" id="PS50262">
    <property type="entry name" value="G_PROTEIN_RECEP_F1_2"/>
    <property type="match status" value="1"/>
</dbReference>
<dbReference type="PANTHER" id="PTHR23112">
    <property type="entry name" value="G PROTEIN-COUPLED RECEPTOR 157-RELATED"/>
    <property type="match status" value="1"/>
</dbReference>
<keyword evidence="4 6" id="KW-0472">Membrane</keyword>
<reference evidence="9" key="1">
    <citation type="submission" date="2021-01" db="EMBL/GenBank/DDBJ databases">
        <authorList>
            <person name="Corre E."/>
            <person name="Pelletier E."/>
            <person name="Niang G."/>
            <person name="Scheremetjew M."/>
            <person name="Finn R."/>
            <person name="Kale V."/>
            <person name="Holt S."/>
            <person name="Cochrane G."/>
            <person name="Meng A."/>
            <person name="Brown T."/>
            <person name="Cohen L."/>
        </authorList>
    </citation>
    <scope>NUCLEOTIDE SEQUENCE</scope>
    <source>
        <strain evidence="9">MM31A-1</strain>
    </source>
</reference>
<sequence>MTKSGRPAHVFLLTLSLILLDEVSSNCWMEGNFTSASSQNQRCEEAALADERNQIQTFYTTVAASITALISGSISVISSIVIICLIFRSDVGLSSVYHRIMLGMSISDIIASTCMGVSTLPMPKDMIYEQFAGWVWGNKTTCTIQGFLITVFVTLSAFFNTLLSMYYVFAINLKKRDAILKKSILFNIVFPVIGLFLSSFAPVAVLFAGNLVNPTPYEAWCSVDPYPRYCNGINEEQCVPYTSLWEKWIVENIQFFVMIMFNIILVVSFVLVVVDVYRQEQYIKSLNKCLYPLYQHSRFSGDSEAEIKLASTKKRLSYTKVLSIQSAAYLITFFLSSANSAAHVSQNPSQGWGIQIYHVSFRPLQGIFNLIIFVGHKAYDNMLINRSLAVRQAVVKVFREREKVKFLLSNVSLVRDDQRSFYFDGKEEDGREEDIWISDNVENHDASPISGNIRAEHEEEGISSAREDIVFHEDAGASNPKNTRDDKSTSEKNSQSSGIDSRISFSESWESRRTGSRAALSSLLSRFPSMVSSTGLEGDQDRAER</sequence>
<feature type="transmembrane region" description="Helical" evidence="6">
    <location>
        <begin position="253"/>
        <end position="277"/>
    </location>
</feature>
<organism evidence="9">
    <name type="scientific">Chaetoceros debilis</name>
    <dbReference type="NCBI Taxonomy" id="122233"/>
    <lineage>
        <taxon>Eukaryota</taxon>
        <taxon>Sar</taxon>
        <taxon>Stramenopiles</taxon>
        <taxon>Ochrophyta</taxon>
        <taxon>Bacillariophyta</taxon>
        <taxon>Coscinodiscophyceae</taxon>
        <taxon>Chaetocerotophycidae</taxon>
        <taxon>Chaetocerotales</taxon>
        <taxon>Chaetocerotaceae</taxon>
        <taxon>Chaetoceros</taxon>
    </lineage>
</organism>
<gene>
    <name evidence="9" type="ORF">CDEB00056_LOCUS24312</name>
</gene>